<gene>
    <name evidence="10" type="primary">Dana\GF15414</name>
    <name evidence="10" type="synonym">dana_GLEANR_16180</name>
    <name evidence="10" type="ORF">GF15414</name>
</gene>
<dbReference type="GO" id="GO:0008270">
    <property type="term" value="F:zinc ion binding"/>
    <property type="evidence" value="ECO:0007669"/>
    <property type="project" value="UniProtKB-KW"/>
</dbReference>
<comment type="catalytic activity">
    <reaction evidence="1">
        <text>S-ubiquitinyl-[E2 ubiquitin-conjugating enzyme]-L-cysteine + [acceptor protein]-L-lysine = [E2 ubiquitin-conjugating enzyme]-L-cysteine + N(6)-ubiquitinyl-[acceptor protein]-L-lysine.</text>
        <dbReference type="EC" id="2.3.2.27"/>
    </reaction>
</comment>
<keyword evidence="4" id="KW-0479">Metal-binding</keyword>
<accession>B3MKJ9</accession>
<dbReference type="Gene3D" id="3.30.60.90">
    <property type="match status" value="1"/>
</dbReference>
<reference evidence="10 11" key="1">
    <citation type="journal article" date="2007" name="Nature">
        <title>Evolution of genes and genomes on the Drosophila phylogeny.</title>
        <authorList>
            <consortium name="Drosophila 12 Genomes Consortium"/>
            <person name="Clark A.G."/>
            <person name="Eisen M.B."/>
            <person name="Smith D.R."/>
            <person name="Bergman C.M."/>
            <person name="Oliver B."/>
            <person name="Markow T.A."/>
            <person name="Kaufman T.C."/>
            <person name="Kellis M."/>
            <person name="Gelbart W."/>
            <person name="Iyer V.N."/>
            <person name="Pollard D.A."/>
            <person name="Sackton T.B."/>
            <person name="Larracuente A.M."/>
            <person name="Singh N.D."/>
            <person name="Abad J.P."/>
            <person name="Abt D.N."/>
            <person name="Adryan B."/>
            <person name="Aguade M."/>
            <person name="Akashi H."/>
            <person name="Anderson W.W."/>
            <person name="Aquadro C.F."/>
            <person name="Ardell D.H."/>
            <person name="Arguello R."/>
            <person name="Artieri C.G."/>
            <person name="Barbash D.A."/>
            <person name="Barker D."/>
            <person name="Barsanti P."/>
            <person name="Batterham P."/>
            <person name="Batzoglou S."/>
            <person name="Begun D."/>
            <person name="Bhutkar A."/>
            <person name="Blanco E."/>
            <person name="Bosak S.A."/>
            <person name="Bradley R.K."/>
            <person name="Brand A.D."/>
            <person name="Brent M.R."/>
            <person name="Brooks A.N."/>
            <person name="Brown R.H."/>
            <person name="Butlin R.K."/>
            <person name="Caggese C."/>
            <person name="Calvi B.R."/>
            <person name="Bernardo de Carvalho A."/>
            <person name="Caspi A."/>
            <person name="Castrezana S."/>
            <person name="Celniker S.E."/>
            <person name="Chang J.L."/>
            <person name="Chapple C."/>
            <person name="Chatterji S."/>
            <person name="Chinwalla A."/>
            <person name="Civetta A."/>
            <person name="Clifton S.W."/>
            <person name="Comeron J.M."/>
            <person name="Costello J.C."/>
            <person name="Coyne J.A."/>
            <person name="Daub J."/>
            <person name="David R.G."/>
            <person name="Delcher A.L."/>
            <person name="Delehaunty K."/>
            <person name="Do C.B."/>
            <person name="Ebling H."/>
            <person name="Edwards K."/>
            <person name="Eickbush T."/>
            <person name="Evans J.D."/>
            <person name="Filipski A."/>
            <person name="Findeiss S."/>
            <person name="Freyhult E."/>
            <person name="Fulton L."/>
            <person name="Fulton R."/>
            <person name="Garcia A.C."/>
            <person name="Gardiner A."/>
            <person name="Garfield D.A."/>
            <person name="Garvin B.E."/>
            <person name="Gibson G."/>
            <person name="Gilbert D."/>
            <person name="Gnerre S."/>
            <person name="Godfrey J."/>
            <person name="Good R."/>
            <person name="Gotea V."/>
            <person name="Gravely B."/>
            <person name="Greenberg A.J."/>
            <person name="Griffiths-Jones S."/>
            <person name="Gross S."/>
            <person name="Guigo R."/>
            <person name="Gustafson E.A."/>
            <person name="Haerty W."/>
            <person name="Hahn M.W."/>
            <person name="Halligan D.L."/>
            <person name="Halpern A.L."/>
            <person name="Halter G.M."/>
            <person name="Han M.V."/>
            <person name="Heger A."/>
            <person name="Hillier L."/>
            <person name="Hinrichs A.S."/>
            <person name="Holmes I."/>
            <person name="Hoskins R.A."/>
            <person name="Hubisz M.J."/>
            <person name="Hultmark D."/>
            <person name="Huntley M.A."/>
            <person name="Jaffe D.B."/>
            <person name="Jagadeeshan S."/>
            <person name="Jeck W.R."/>
            <person name="Johnson J."/>
            <person name="Jones C.D."/>
            <person name="Jordan W.C."/>
            <person name="Karpen G.H."/>
            <person name="Kataoka E."/>
            <person name="Keightley P.D."/>
            <person name="Kheradpour P."/>
            <person name="Kirkness E.F."/>
            <person name="Koerich L.B."/>
            <person name="Kristiansen K."/>
            <person name="Kudrna D."/>
            <person name="Kulathinal R.J."/>
            <person name="Kumar S."/>
            <person name="Kwok R."/>
            <person name="Lander E."/>
            <person name="Langley C.H."/>
            <person name="Lapoint R."/>
            <person name="Lazzaro B.P."/>
            <person name="Lee S.J."/>
            <person name="Levesque L."/>
            <person name="Li R."/>
            <person name="Lin C.F."/>
            <person name="Lin M.F."/>
            <person name="Lindblad-Toh K."/>
            <person name="Llopart A."/>
            <person name="Long M."/>
            <person name="Low L."/>
            <person name="Lozovsky E."/>
            <person name="Lu J."/>
            <person name="Luo M."/>
            <person name="Machado C.A."/>
            <person name="Makalowski W."/>
            <person name="Marzo M."/>
            <person name="Matsuda M."/>
            <person name="Matzkin L."/>
            <person name="McAllister B."/>
            <person name="McBride C.S."/>
            <person name="McKernan B."/>
            <person name="McKernan K."/>
            <person name="Mendez-Lago M."/>
            <person name="Minx P."/>
            <person name="Mollenhauer M.U."/>
            <person name="Montooth K."/>
            <person name="Mount S.M."/>
            <person name="Mu X."/>
            <person name="Myers E."/>
            <person name="Negre B."/>
            <person name="Newfeld S."/>
            <person name="Nielsen R."/>
            <person name="Noor M.A."/>
            <person name="O'Grady P."/>
            <person name="Pachter L."/>
            <person name="Papaceit M."/>
            <person name="Parisi M.J."/>
            <person name="Parisi M."/>
            <person name="Parts L."/>
            <person name="Pedersen J.S."/>
            <person name="Pesole G."/>
            <person name="Phillippy A.M."/>
            <person name="Ponting C.P."/>
            <person name="Pop M."/>
            <person name="Porcelli D."/>
            <person name="Powell J.R."/>
            <person name="Prohaska S."/>
            <person name="Pruitt K."/>
            <person name="Puig M."/>
            <person name="Quesneville H."/>
            <person name="Ram K.R."/>
            <person name="Rand D."/>
            <person name="Rasmussen M.D."/>
            <person name="Reed L.K."/>
            <person name="Reenan R."/>
            <person name="Reily A."/>
            <person name="Remington K.A."/>
            <person name="Rieger T.T."/>
            <person name="Ritchie M.G."/>
            <person name="Robin C."/>
            <person name="Rogers Y.H."/>
            <person name="Rohde C."/>
            <person name="Rozas J."/>
            <person name="Rubenfield M.J."/>
            <person name="Ruiz A."/>
            <person name="Russo S."/>
            <person name="Salzberg S.L."/>
            <person name="Sanchez-Gracia A."/>
            <person name="Saranga D.J."/>
            <person name="Sato H."/>
            <person name="Schaeffer S.W."/>
            <person name="Schatz M.C."/>
            <person name="Schlenke T."/>
            <person name="Schwartz R."/>
            <person name="Segarra C."/>
            <person name="Singh R.S."/>
            <person name="Sirot L."/>
            <person name="Sirota M."/>
            <person name="Sisneros N.B."/>
            <person name="Smith C.D."/>
            <person name="Smith T.F."/>
            <person name="Spieth J."/>
            <person name="Stage D.E."/>
            <person name="Stark A."/>
            <person name="Stephan W."/>
            <person name="Strausberg R.L."/>
            <person name="Strempel S."/>
            <person name="Sturgill D."/>
            <person name="Sutton G."/>
            <person name="Sutton G.G."/>
            <person name="Tao W."/>
            <person name="Teichmann S."/>
            <person name="Tobari Y.N."/>
            <person name="Tomimura Y."/>
            <person name="Tsolas J.M."/>
            <person name="Valente V.L."/>
            <person name="Venter E."/>
            <person name="Venter J.C."/>
            <person name="Vicario S."/>
            <person name="Vieira F.G."/>
            <person name="Vilella A.J."/>
            <person name="Villasante A."/>
            <person name="Walenz B."/>
            <person name="Wang J."/>
            <person name="Wasserman M."/>
            <person name="Watts T."/>
            <person name="Wilson D."/>
            <person name="Wilson R.K."/>
            <person name="Wing R.A."/>
            <person name="Wolfner M.F."/>
            <person name="Wong A."/>
            <person name="Wong G.K."/>
            <person name="Wu C.I."/>
            <person name="Wu G."/>
            <person name="Yamamoto D."/>
            <person name="Yang H.P."/>
            <person name="Yang S.P."/>
            <person name="Yorke J.A."/>
            <person name="Yoshida K."/>
            <person name="Zdobnov E."/>
            <person name="Zhang P."/>
            <person name="Zhang Y."/>
            <person name="Zimin A.V."/>
            <person name="Baldwin J."/>
            <person name="Abdouelleil A."/>
            <person name="Abdulkadir J."/>
            <person name="Abebe A."/>
            <person name="Abera B."/>
            <person name="Abreu J."/>
            <person name="Acer S.C."/>
            <person name="Aftuck L."/>
            <person name="Alexander A."/>
            <person name="An P."/>
            <person name="Anderson E."/>
            <person name="Anderson S."/>
            <person name="Arachi H."/>
            <person name="Azer M."/>
            <person name="Bachantsang P."/>
            <person name="Barry A."/>
            <person name="Bayul T."/>
            <person name="Berlin A."/>
            <person name="Bessette D."/>
            <person name="Bloom T."/>
            <person name="Blye J."/>
            <person name="Boguslavskiy L."/>
            <person name="Bonnet C."/>
            <person name="Boukhgalter B."/>
            <person name="Bourzgui I."/>
            <person name="Brown A."/>
            <person name="Cahill P."/>
            <person name="Channer S."/>
            <person name="Cheshatsang Y."/>
            <person name="Chuda L."/>
            <person name="Citroen M."/>
            <person name="Collymore A."/>
            <person name="Cooke P."/>
            <person name="Costello M."/>
            <person name="D'Aco K."/>
            <person name="Daza R."/>
            <person name="De Haan G."/>
            <person name="DeGray S."/>
            <person name="DeMaso C."/>
            <person name="Dhargay N."/>
            <person name="Dooley K."/>
            <person name="Dooley E."/>
            <person name="Doricent M."/>
            <person name="Dorje P."/>
            <person name="Dorjee K."/>
            <person name="Dupes A."/>
            <person name="Elong R."/>
            <person name="Falk J."/>
            <person name="Farina A."/>
            <person name="Faro S."/>
            <person name="Ferguson D."/>
            <person name="Fisher S."/>
            <person name="Foley C.D."/>
            <person name="Franke A."/>
            <person name="Friedrich D."/>
            <person name="Gadbois L."/>
            <person name="Gearin G."/>
            <person name="Gearin C.R."/>
            <person name="Giannoukos G."/>
            <person name="Goode T."/>
            <person name="Graham J."/>
            <person name="Grandbois E."/>
            <person name="Grewal S."/>
            <person name="Gyaltsen K."/>
            <person name="Hafez N."/>
            <person name="Hagos B."/>
            <person name="Hall J."/>
            <person name="Henson C."/>
            <person name="Hollinger A."/>
            <person name="Honan T."/>
            <person name="Huard M.D."/>
            <person name="Hughes L."/>
            <person name="Hurhula B."/>
            <person name="Husby M.E."/>
            <person name="Kamat A."/>
            <person name="Kanga B."/>
            <person name="Kashin S."/>
            <person name="Khazanovich D."/>
            <person name="Kisner P."/>
            <person name="Lance K."/>
            <person name="Lara M."/>
            <person name="Lee W."/>
            <person name="Lennon N."/>
            <person name="Letendre F."/>
            <person name="LeVine R."/>
            <person name="Lipovsky A."/>
            <person name="Liu X."/>
            <person name="Liu J."/>
            <person name="Liu S."/>
            <person name="Lokyitsang T."/>
            <person name="Lokyitsang Y."/>
            <person name="Lubonja R."/>
            <person name="Lui A."/>
            <person name="MacDonald P."/>
            <person name="Magnisalis V."/>
            <person name="Maru K."/>
            <person name="Matthews C."/>
            <person name="McCusker W."/>
            <person name="McDonough S."/>
            <person name="Mehta T."/>
            <person name="Meldrim J."/>
            <person name="Meneus L."/>
            <person name="Mihai O."/>
            <person name="Mihalev A."/>
            <person name="Mihova T."/>
            <person name="Mittelman R."/>
            <person name="Mlenga V."/>
            <person name="Montmayeur A."/>
            <person name="Mulrain L."/>
            <person name="Navidi A."/>
            <person name="Naylor J."/>
            <person name="Negash T."/>
            <person name="Nguyen T."/>
            <person name="Nguyen N."/>
            <person name="Nicol R."/>
            <person name="Norbu C."/>
            <person name="Norbu N."/>
            <person name="Novod N."/>
            <person name="O'Neill B."/>
            <person name="Osman S."/>
            <person name="Markiewicz E."/>
            <person name="Oyono O.L."/>
            <person name="Patti C."/>
            <person name="Phunkhang P."/>
            <person name="Pierre F."/>
            <person name="Priest M."/>
            <person name="Raghuraman S."/>
            <person name="Rege F."/>
            <person name="Reyes R."/>
            <person name="Rise C."/>
            <person name="Rogov P."/>
            <person name="Ross K."/>
            <person name="Ryan E."/>
            <person name="Settipalli S."/>
            <person name="Shea T."/>
            <person name="Sherpa N."/>
            <person name="Shi L."/>
            <person name="Shih D."/>
            <person name="Sparrow T."/>
            <person name="Spaulding J."/>
            <person name="Stalker J."/>
            <person name="Stange-Thomann N."/>
            <person name="Stavropoulos S."/>
            <person name="Stone C."/>
            <person name="Strader C."/>
            <person name="Tesfaye S."/>
            <person name="Thomson T."/>
            <person name="Thoulutsang Y."/>
            <person name="Thoulutsang D."/>
            <person name="Topham K."/>
            <person name="Topping I."/>
            <person name="Tsamla T."/>
            <person name="Vassiliev H."/>
            <person name="Vo A."/>
            <person name="Wangchuk T."/>
            <person name="Wangdi T."/>
            <person name="Weiand M."/>
            <person name="Wilkinson J."/>
            <person name="Wilson A."/>
            <person name="Yadav S."/>
            <person name="Young G."/>
            <person name="Yu Q."/>
            <person name="Zembek L."/>
            <person name="Zhong D."/>
            <person name="Zimmer A."/>
            <person name="Zwirko Z."/>
            <person name="Jaffe D.B."/>
            <person name="Alvarez P."/>
            <person name="Brockman W."/>
            <person name="Butler J."/>
            <person name="Chin C."/>
            <person name="Gnerre S."/>
            <person name="Grabherr M."/>
            <person name="Kleber M."/>
            <person name="Mauceli E."/>
            <person name="MacCallum I."/>
        </authorList>
    </citation>
    <scope>NUCLEOTIDE SEQUENCE [LARGE SCALE GENOMIC DNA]</scope>
    <source>
        <strain evidence="11">Tucson 14024-0371.13</strain>
    </source>
</reference>
<dbReference type="Pfam" id="PF00569">
    <property type="entry name" value="ZZ"/>
    <property type="match status" value="1"/>
</dbReference>
<keyword evidence="11" id="KW-1185">Reference proteome</keyword>
<evidence type="ECO:0000313" key="10">
    <source>
        <dbReference type="EMBL" id="EDV31552.2"/>
    </source>
</evidence>
<evidence type="ECO:0000256" key="4">
    <source>
        <dbReference type="ARBA" id="ARBA00022723"/>
    </source>
</evidence>
<evidence type="ECO:0000256" key="7">
    <source>
        <dbReference type="PROSITE-ProRule" id="PRU00228"/>
    </source>
</evidence>
<organism evidence="10 11">
    <name type="scientific">Drosophila ananassae</name>
    <name type="common">Fruit fly</name>
    <dbReference type="NCBI Taxonomy" id="7217"/>
    <lineage>
        <taxon>Eukaryota</taxon>
        <taxon>Metazoa</taxon>
        <taxon>Ecdysozoa</taxon>
        <taxon>Arthropoda</taxon>
        <taxon>Hexapoda</taxon>
        <taxon>Insecta</taxon>
        <taxon>Pterygota</taxon>
        <taxon>Neoptera</taxon>
        <taxon>Endopterygota</taxon>
        <taxon>Diptera</taxon>
        <taxon>Brachycera</taxon>
        <taxon>Muscomorpha</taxon>
        <taxon>Ephydroidea</taxon>
        <taxon>Drosophilidae</taxon>
        <taxon>Drosophila</taxon>
        <taxon>Sophophora</taxon>
    </lineage>
</organism>
<feature type="compositionally biased region" description="Polar residues" evidence="8">
    <location>
        <begin position="246"/>
        <end position="262"/>
    </location>
</feature>
<proteinExistence type="predicted"/>
<dbReference type="GO" id="GO:0010646">
    <property type="term" value="P:regulation of cell communication"/>
    <property type="evidence" value="ECO:0007669"/>
    <property type="project" value="UniProtKB-ARBA"/>
</dbReference>
<evidence type="ECO:0000259" key="9">
    <source>
        <dbReference type="PROSITE" id="PS50135"/>
    </source>
</evidence>
<dbReference type="HOGENOM" id="CLU_576558_0_0_1"/>
<name>B3MKJ9_DROAN</name>
<feature type="compositionally biased region" description="Low complexity" evidence="8">
    <location>
        <begin position="329"/>
        <end position="339"/>
    </location>
</feature>
<dbReference type="AlphaFoldDB" id="B3MKJ9"/>
<dbReference type="SMART" id="SM00291">
    <property type="entry name" value="ZnF_ZZ"/>
    <property type="match status" value="1"/>
</dbReference>
<dbReference type="SUPFAM" id="SSF57850">
    <property type="entry name" value="RING/U-box"/>
    <property type="match status" value="1"/>
</dbReference>
<dbReference type="EC" id="2.3.2.27" evidence="2"/>
<dbReference type="Proteomes" id="UP000007801">
    <property type="component" value="Unassembled WGS sequence"/>
</dbReference>
<dbReference type="eggNOG" id="KOG1280">
    <property type="taxonomic scope" value="Eukaryota"/>
</dbReference>
<keyword evidence="6" id="KW-0862">Zinc</keyword>
<dbReference type="InterPro" id="IPR050774">
    <property type="entry name" value="KCMF1/Dystrophin"/>
</dbReference>
<keyword evidence="3" id="KW-0808">Transferase</keyword>
<dbReference type="GO" id="GO:0023051">
    <property type="term" value="P:regulation of signaling"/>
    <property type="evidence" value="ECO:0007669"/>
    <property type="project" value="UniProtKB-ARBA"/>
</dbReference>
<dbReference type="GO" id="GO:0005886">
    <property type="term" value="C:plasma membrane"/>
    <property type="evidence" value="ECO:0007669"/>
    <property type="project" value="TreeGrafter"/>
</dbReference>
<dbReference type="EMBL" id="CH902620">
    <property type="protein sequence ID" value="EDV31552.2"/>
    <property type="molecule type" value="Genomic_DNA"/>
</dbReference>
<dbReference type="InParanoid" id="B3MKJ9"/>
<evidence type="ECO:0000256" key="5">
    <source>
        <dbReference type="ARBA" id="ARBA00022771"/>
    </source>
</evidence>
<dbReference type="GO" id="GO:0099536">
    <property type="term" value="P:synaptic signaling"/>
    <property type="evidence" value="ECO:0007669"/>
    <property type="project" value="TreeGrafter"/>
</dbReference>
<dbReference type="GO" id="GO:0045202">
    <property type="term" value="C:synapse"/>
    <property type="evidence" value="ECO:0007669"/>
    <property type="project" value="GOC"/>
</dbReference>
<dbReference type="GO" id="GO:0061630">
    <property type="term" value="F:ubiquitin protein ligase activity"/>
    <property type="evidence" value="ECO:0007669"/>
    <property type="project" value="UniProtKB-EC"/>
</dbReference>
<dbReference type="OrthoDB" id="2122982at2759"/>
<dbReference type="GeneID" id="6498223"/>
<evidence type="ECO:0000313" key="11">
    <source>
        <dbReference type="Proteomes" id="UP000007801"/>
    </source>
</evidence>
<feature type="compositionally biased region" description="Polar residues" evidence="8">
    <location>
        <begin position="308"/>
        <end position="317"/>
    </location>
</feature>
<feature type="compositionally biased region" description="Low complexity" evidence="8">
    <location>
        <begin position="204"/>
        <end position="245"/>
    </location>
</feature>
<feature type="region of interest" description="Disordered" evidence="8">
    <location>
        <begin position="572"/>
        <end position="592"/>
    </location>
</feature>
<dbReference type="PANTHER" id="PTHR12268:SF13">
    <property type="entry name" value="E3 UBIQUITIN-PROTEIN LIGASE KCMF1"/>
    <property type="match status" value="1"/>
</dbReference>
<dbReference type="PANTHER" id="PTHR12268">
    <property type="entry name" value="E3 UBIQUITIN-PROTEIN LIGASE KCMF1"/>
    <property type="match status" value="1"/>
</dbReference>
<evidence type="ECO:0000256" key="3">
    <source>
        <dbReference type="ARBA" id="ARBA00022679"/>
    </source>
</evidence>
<dbReference type="InterPro" id="IPR043145">
    <property type="entry name" value="Znf_ZZ_sf"/>
</dbReference>
<keyword evidence="5 7" id="KW-0863">Zinc-finger</keyword>
<feature type="domain" description="ZZ-type" evidence="9">
    <location>
        <begin position="16"/>
        <end position="72"/>
    </location>
</feature>
<evidence type="ECO:0000256" key="6">
    <source>
        <dbReference type="ARBA" id="ARBA00022833"/>
    </source>
</evidence>
<dbReference type="CDD" id="cd02338">
    <property type="entry name" value="ZZ_PCMF_like"/>
    <property type="match status" value="1"/>
</dbReference>
<feature type="region of interest" description="Disordered" evidence="8">
    <location>
        <begin position="292"/>
        <end position="342"/>
    </location>
</feature>
<sequence length="592" mass="63689">MVLVAGAVTGPAMNRHEGIACNGCGKVAFTGRLYRCLSCRDFDICADCYDSDFTTATHPFDHPVKCVYTPADVELYFGGEYISSDPPQSYRCPYCKQWGFNESTFLEHVSAQHANASPLLVSTMVTLFEQQQAARLFLEDEQLASFSAAVSSRNQQMSRTHGSLDLYLEPLNPDGSYKRAGQPEVSVAKGNEVTRERAYRLRRGATSGAATGSTTTTTAASRARAATAAGGSGGSTASAASSTTTNVSNSHRGSRNSETAASTRRHDRVRLNVPQVESFRFTIAEAGRDHFMTPPGDVSFGATIPPTVASTGASTNAAAPGQPQPQPQQPQQQPHQPQPLMAHPTVNDMMRYYGGVVPLGQEPYHGPANRGHRSRLRTVPWLDGSGSQVAASGGGRNINVYGPTSPLAHGSHVPRSYLLPTDSLVREHRHRATRLSNYHQNALAAAGGGGAFPMGHQRLGHSRVLSTRTVDFNEVPMEDGDIMTVNAAAAENLMRCFEEEPALAAKKRDQERQRYLCYRFLAPAPSRPPAEETAFLAQRSEFVAQLLASALCEEDLQANVAVGKPIAVHPKLKSRPSSDIVGAGDAEKISPR</sequence>
<evidence type="ECO:0000256" key="1">
    <source>
        <dbReference type="ARBA" id="ARBA00000900"/>
    </source>
</evidence>
<dbReference type="PROSITE" id="PS50135">
    <property type="entry name" value="ZF_ZZ_2"/>
    <property type="match status" value="1"/>
</dbReference>
<feature type="region of interest" description="Disordered" evidence="8">
    <location>
        <begin position="174"/>
        <end position="271"/>
    </location>
</feature>
<evidence type="ECO:0000256" key="2">
    <source>
        <dbReference type="ARBA" id="ARBA00012483"/>
    </source>
</evidence>
<evidence type="ECO:0000256" key="8">
    <source>
        <dbReference type="SAM" id="MobiDB-lite"/>
    </source>
</evidence>
<dbReference type="InterPro" id="IPR000433">
    <property type="entry name" value="Znf_ZZ"/>
</dbReference>
<dbReference type="KEGG" id="dan:6498223"/>
<protein>
    <recommendedName>
        <fullName evidence="2">RING-type E3 ubiquitin transferase</fullName>
        <ecNumber evidence="2">2.3.2.27</ecNumber>
    </recommendedName>
</protein>
<dbReference type="FunCoup" id="B3MKJ9">
    <property type="interactions" value="29"/>
</dbReference>